<accession>A0A9Q3GBQ8</accession>
<sequence length="139" mass="15280">MPPMPPHQPLRSCGTLNPPYAFSHLLITILTLSQCPPNIPPTLLLHRPNPQCHLPSLHSCNALKMRLQCRPHLCPHHSLLFHNPASSSVRLKILTDMPPTWPSTLLIPSPTHLILSANYHPYTLAASSQHASDAAPTLA</sequence>
<evidence type="ECO:0000313" key="2">
    <source>
        <dbReference type="Proteomes" id="UP000765509"/>
    </source>
</evidence>
<keyword evidence="2" id="KW-1185">Reference proteome</keyword>
<dbReference type="EMBL" id="AVOT02000073">
    <property type="protein sequence ID" value="MBW0460901.1"/>
    <property type="molecule type" value="Genomic_DNA"/>
</dbReference>
<proteinExistence type="predicted"/>
<dbReference type="Proteomes" id="UP000765509">
    <property type="component" value="Unassembled WGS sequence"/>
</dbReference>
<gene>
    <name evidence="1" type="ORF">O181_000616</name>
</gene>
<dbReference type="AlphaFoldDB" id="A0A9Q3GBQ8"/>
<comment type="caution">
    <text evidence="1">The sequence shown here is derived from an EMBL/GenBank/DDBJ whole genome shotgun (WGS) entry which is preliminary data.</text>
</comment>
<reference evidence="1" key="1">
    <citation type="submission" date="2021-03" db="EMBL/GenBank/DDBJ databases">
        <title>Draft genome sequence of rust myrtle Austropuccinia psidii MF-1, a brazilian biotype.</title>
        <authorList>
            <person name="Quecine M.C."/>
            <person name="Pachon D.M.R."/>
            <person name="Bonatelli M.L."/>
            <person name="Correr F.H."/>
            <person name="Franceschini L.M."/>
            <person name="Leite T.F."/>
            <person name="Margarido G.R.A."/>
            <person name="Almeida C.A."/>
            <person name="Ferrarezi J.A."/>
            <person name="Labate C.A."/>
        </authorList>
    </citation>
    <scope>NUCLEOTIDE SEQUENCE</scope>
    <source>
        <strain evidence="1">MF-1</strain>
    </source>
</reference>
<organism evidence="1 2">
    <name type="scientific">Austropuccinia psidii MF-1</name>
    <dbReference type="NCBI Taxonomy" id="1389203"/>
    <lineage>
        <taxon>Eukaryota</taxon>
        <taxon>Fungi</taxon>
        <taxon>Dikarya</taxon>
        <taxon>Basidiomycota</taxon>
        <taxon>Pucciniomycotina</taxon>
        <taxon>Pucciniomycetes</taxon>
        <taxon>Pucciniales</taxon>
        <taxon>Sphaerophragmiaceae</taxon>
        <taxon>Austropuccinia</taxon>
    </lineage>
</organism>
<name>A0A9Q3GBQ8_9BASI</name>
<evidence type="ECO:0000313" key="1">
    <source>
        <dbReference type="EMBL" id="MBW0460901.1"/>
    </source>
</evidence>
<protein>
    <submittedName>
        <fullName evidence="1">Uncharacterized protein</fullName>
    </submittedName>
</protein>